<keyword evidence="1" id="KW-0732">Signal</keyword>
<feature type="chain" id="PRO_5016996560" description="DUF4352 domain-containing protein" evidence="1">
    <location>
        <begin position="24"/>
        <end position="144"/>
    </location>
</feature>
<dbReference type="Proteomes" id="UP000252100">
    <property type="component" value="Chromosome"/>
</dbReference>
<evidence type="ECO:0000313" key="3">
    <source>
        <dbReference type="Proteomes" id="UP000252100"/>
    </source>
</evidence>
<organism evidence="2 3">
    <name type="scientific">Salicibibacter kimchii</name>
    <dbReference type="NCBI Taxonomy" id="2099786"/>
    <lineage>
        <taxon>Bacteria</taxon>
        <taxon>Bacillati</taxon>
        <taxon>Bacillota</taxon>
        <taxon>Bacilli</taxon>
        <taxon>Bacillales</taxon>
        <taxon>Bacillaceae</taxon>
        <taxon>Salicibibacter</taxon>
    </lineage>
</organism>
<keyword evidence="3" id="KW-1185">Reference proteome</keyword>
<dbReference type="RefSeq" id="WP_114375344.1">
    <property type="nucleotide sequence ID" value="NZ_CP031092.1"/>
</dbReference>
<accession>A0A345C2Q0</accession>
<name>A0A345C2Q0_9BACI</name>
<protein>
    <recommendedName>
        <fullName evidence="4">DUF4352 domain-containing protein</fullName>
    </recommendedName>
</protein>
<dbReference type="EMBL" id="CP031092">
    <property type="protein sequence ID" value="AXF57481.1"/>
    <property type="molecule type" value="Genomic_DNA"/>
</dbReference>
<reference evidence="2 3" key="1">
    <citation type="journal article" date="2018" name="J. Microbiol.">
        <title>Salicibibacter kimchii gen. nov., sp. nov., a moderately halophilic and alkalitolerant bacterium in the family Bacillaceae, isolated from kimchi.</title>
        <authorList>
            <person name="Jang J.Y."/>
            <person name="Oh Y.J."/>
            <person name="Lim S.K."/>
            <person name="Park H.K."/>
            <person name="Lee C."/>
            <person name="Kim J.Y."/>
            <person name="Lee M.A."/>
            <person name="Choi H.J."/>
        </authorList>
    </citation>
    <scope>NUCLEOTIDE SEQUENCE [LARGE SCALE GENOMIC DNA]</scope>
    <source>
        <strain evidence="2 3">NKC1-1</strain>
    </source>
</reference>
<dbReference type="AlphaFoldDB" id="A0A345C2Q0"/>
<dbReference type="KEGG" id="rue:DT065_16810"/>
<evidence type="ECO:0000256" key="1">
    <source>
        <dbReference type="SAM" id="SignalP"/>
    </source>
</evidence>
<dbReference type="OrthoDB" id="2969561at2"/>
<proteinExistence type="predicted"/>
<sequence length="144" mass="16469">MKRYKFFVSLLVLLFLYPNDLMAAELPIHLQEEGWRLIVDISDANSDRLCQPGDIDMYELTLANTSGSKKNVTMHTFDQLDDRHRDHGLAVEETDVLPTNASLGVRNLPIAQDVETLDVLILWQEEADGQYFKHHFSVPLQDAD</sequence>
<gene>
    <name evidence="2" type="ORF">DT065_16810</name>
</gene>
<evidence type="ECO:0008006" key="4">
    <source>
        <dbReference type="Google" id="ProtNLM"/>
    </source>
</evidence>
<feature type="signal peptide" evidence="1">
    <location>
        <begin position="1"/>
        <end position="23"/>
    </location>
</feature>
<evidence type="ECO:0000313" key="2">
    <source>
        <dbReference type="EMBL" id="AXF57481.1"/>
    </source>
</evidence>